<sequence>MKQFYQQRFYWIFHYTRKSFWYCVAKTLCIVLGLPLFCVSVAVDMVLTAVNMLFCWIPVLNVVVRVVFKAITTVLGSTFYICILPDLKAYREAERQNVQYDIADADEAQTKILDEAQTEASDGVQDNSDDETVG</sequence>
<evidence type="ECO:0008006" key="4">
    <source>
        <dbReference type="Google" id="ProtNLM"/>
    </source>
</evidence>
<dbReference type="Proteomes" id="UP000886852">
    <property type="component" value="Unassembled WGS sequence"/>
</dbReference>
<accession>A0A9D1MY00</accession>
<reference evidence="2" key="2">
    <citation type="journal article" date="2021" name="PeerJ">
        <title>Extensive microbial diversity within the chicken gut microbiome revealed by metagenomics and culture.</title>
        <authorList>
            <person name="Gilroy R."/>
            <person name="Ravi A."/>
            <person name="Getino M."/>
            <person name="Pursley I."/>
            <person name="Horton D.L."/>
            <person name="Alikhan N.F."/>
            <person name="Baker D."/>
            <person name="Gharbi K."/>
            <person name="Hall N."/>
            <person name="Watson M."/>
            <person name="Adriaenssens E.M."/>
            <person name="Foster-Nyarko E."/>
            <person name="Jarju S."/>
            <person name="Secka A."/>
            <person name="Antonio M."/>
            <person name="Oren A."/>
            <person name="Chaudhuri R.R."/>
            <person name="La Ragione R."/>
            <person name="Hildebrand F."/>
            <person name="Pallen M.J."/>
        </authorList>
    </citation>
    <scope>NUCLEOTIDE SEQUENCE</scope>
    <source>
        <strain evidence="2">ChiHjej12B11-7776</strain>
    </source>
</reference>
<evidence type="ECO:0000313" key="2">
    <source>
        <dbReference type="EMBL" id="HIU91190.1"/>
    </source>
</evidence>
<name>A0A9D1MY00_9BACT</name>
<organism evidence="2 3">
    <name type="scientific">Candidatus Fimimonas merdipullorum</name>
    <dbReference type="NCBI Taxonomy" id="2840822"/>
    <lineage>
        <taxon>Bacteria</taxon>
        <taxon>Pseudomonadati</taxon>
        <taxon>Myxococcota</taxon>
        <taxon>Myxococcia</taxon>
        <taxon>Myxococcales</taxon>
        <taxon>Cystobacterineae</taxon>
        <taxon>Myxococcaceae</taxon>
        <taxon>Myxococcaceae incertae sedis</taxon>
        <taxon>Candidatus Fimimonas</taxon>
    </lineage>
</organism>
<keyword evidence="1" id="KW-0472">Membrane</keyword>
<feature type="transmembrane region" description="Helical" evidence="1">
    <location>
        <begin position="20"/>
        <end position="43"/>
    </location>
</feature>
<keyword evidence="1" id="KW-1133">Transmembrane helix</keyword>
<keyword evidence="1" id="KW-0812">Transmembrane</keyword>
<evidence type="ECO:0000313" key="3">
    <source>
        <dbReference type="Proteomes" id="UP000886852"/>
    </source>
</evidence>
<protein>
    <recommendedName>
        <fullName evidence="4">Caveolin</fullName>
    </recommendedName>
</protein>
<dbReference type="EMBL" id="DVOC01000069">
    <property type="protein sequence ID" value="HIU91190.1"/>
    <property type="molecule type" value="Genomic_DNA"/>
</dbReference>
<dbReference type="AlphaFoldDB" id="A0A9D1MY00"/>
<evidence type="ECO:0000256" key="1">
    <source>
        <dbReference type="SAM" id="Phobius"/>
    </source>
</evidence>
<gene>
    <name evidence="2" type="ORF">IAC72_04185</name>
</gene>
<proteinExistence type="predicted"/>
<reference evidence="2" key="1">
    <citation type="submission" date="2020-10" db="EMBL/GenBank/DDBJ databases">
        <authorList>
            <person name="Gilroy R."/>
        </authorList>
    </citation>
    <scope>NUCLEOTIDE SEQUENCE</scope>
    <source>
        <strain evidence="2">ChiHjej12B11-7776</strain>
    </source>
</reference>
<comment type="caution">
    <text evidence="2">The sequence shown here is derived from an EMBL/GenBank/DDBJ whole genome shotgun (WGS) entry which is preliminary data.</text>
</comment>